<dbReference type="EMBL" id="JXTB01000029">
    <property type="protein sequence ID" value="PON74407.1"/>
    <property type="molecule type" value="Genomic_DNA"/>
</dbReference>
<sequence>MEGVILRETPLKISNMKYWQTVPPVILGYGQNGFKLKELKELEHLRGKLVISGLETIVDAAEASEVNLKDRKCLSKIQLRWNANAGRADSSRKEKEVLDALRSHTNLTELQIVFYRGTILSDWVGDYPFANLVSVCLRNCENCWVLPPLGQLPALKDLVIDGFVSVASVGDEIHGNGTCRC</sequence>
<dbReference type="InterPro" id="IPR056789">
    <property type="entry name" value="LRR_R13L1-DRL21"/>
</dbReference>
<dbReference type="Pfam" id="PF25019">
    <property type="entry name" value="LRR_R13L1-DRL21"/>
    <property type="match status" value="1"/>
</dbReference>
<dbReference type="Proteomes" id="UP000237105">
    <property type="component" value="Unassembled WGS sequence"/>
</dbReference>
<feature type="domain" description="R13L1/DRL21-like LRR repeat region" evidence="1">
    <location>
        <begin position="36"/>
        <end position="162"/>
    </location>
</feature>
<protein>
    <submittedName>
        <fullName evidence="2">LRR domain containing protein</fullName>
    </submittedName>
</protein>
<dbReference type="PANTHER" id="PTHR47186:SF3">
    <property type="entry name" value="OS09G0267800 PROTEIN"/>
    <property type="match status" value="1"/>
</dbReference>
<accession>A0A2P5DMA1</accession>
<evidence type="ECO:0000313" key="2">
    <source>
        <dbReference type="EMBL" id="PON74407.1"/>
    </source>
</evidence>
<proteinExistence type="predicted"/>
<evidence type="ECO:0000313" key="3">
    <source>
        <dbReference type="Proteomes" id="UP000237105"/>
    </source>
</evidence>
<evidence type="ECO:0000259" key="1">
    <source>
        <dbReference type="Pfam" id="PF25019"/>
    </source>
</evidence>
<name>A0A2P5DMA1_PARAD</name>
<dbReference type="STRING" id="3476.A0A2P5DMA1"/>
<comment type="caution">
    <text evidence="2">The sequence shown here is derived from an EMBL/GenBank/DDBJ whole genome shotgun (WGS) entry which is preliminary data.</text>
</comment>
<reference evidence="3" key="1">
    <citation type="submission" date="2016-06" db="EMBL/GenBank/DDBJ databases">
        <title>Parallel loss of symbiosis genes in relatives of nitrogen-fixing non-legume Parasponia.</title>
        <authorList>
            <person name="Van Velzen R."/>
            <person name="Holmer R."/>
            <person name="Bu F."/>
            <person name="Rutten L."/>
            <person name="Van Zeijl A."/>
            <person name="Liu W."/>
            <person name="Santuari L."/>
            <person name="Cao Q."/>
            <person name="Sharma T."/>
            <person name="Shen D."/>
            <person name="Roswanjaya Y."/>
            <person name="Wardhani T."/>
            <person name="Kalhor M.S."/>
            <person name="Jansen J."/>
            <person name="Van den Hoogen J."/>
            <person name="Gungor B."/>
            <person name="Hartog M."/>
            <person name="Hontelez J."/>
            <person name="Verver J."/>
            <person name="Yang W.-C."/>
            <person name="Schijlen E."/>
            <person name="Repin R."/>
            <person name="Schilthuizen M."/>
            <person name="Schranz E."/>
            <person name="Heidstra R."/>
            <person name="Miyata K."/>
            <person name="Fedorova E."/>
            <person name="Kohlen W."/>
            <person name="Bisseling T."/>
            <person name="Smit S."/>
            <person name="Geurts R."/>
        </authorList>
    </citation>
    <scope>NUCLEOTIDE SEQUENCE [LARGE SCALE GENOMIC DNA]</scope>
    <source>
        <strain evidence="3">cv. WU1-14</strain>
    </source>
</reference>
<dbReference type="SUPFAM" id="SSF52058">
    <property type="entry name" value="L domain-like"/>
    <property type="match status" value="1"/>
</dbReference>
<gene>
    <name evidence="2" type="ORF">PanWU01x14_052390</name>
</gene>
<dbReference type="PANTHER" id="PTHR47186">
    <property type="entry name" value="LEUCINE-RICH REPEAT-CONTAINING PROTEIN 57"/>
    <property type="match status" value="1"/>
</dbReference>
<dbReference type="AlphaFoldDB" id="A0A2P5DMA1"/>
<dbReference type="InterPro" id="IPR032675">
    <property type="entry name" value="LRR_dom_sf"/>
</dbReference>
<organism evidence="2 3">
    <name type="scientific">Parasponia andersonii</name>
    <name type="common">Sponia andersonii</name>
    <dbReference type="NCBI Taxonomy" id="3476"/>
    <lineage>
        <taxon>Eukaryota</taxon>
        <taxon>Viridiplantae</taxon>
        <taxon>Streptophyta</taxon>
        <taxon>Embryophyta</taxon>
        <taxon>Tracheophyta</taxon>
        <taxon>Spermatophyta</taxon>
        <taxon>Magnoliopsida</taxon>
        <taxon>eudicotyledons</taxon>
        <taxon>Gunneridae</taxon>
        <taxon>Pentapetalae</taxon>
        <taxon>rosids</taxon>
        <taxon>fabids</taxon>
        <taxon>Rosales</taxon>
        <taxon>Cannabaceae</taxon>
        <taxon>Parasponia</taxon>
    </lineage>
</organism>
<keyword evidence="3" id="KW-1185">Reference proteome</keyword>
<dbReference type="Gene3D" id="3.80.10.10">
    <property type="entry name" value="Ribonuclease Inhibitor"/>
    <property type="match status" value="1"/>
</dbReference>
<dbReference type="OrthoDB" id="1741451at2759"/>